<proteinExistence type="predicted"/>
<comment type="caution">
    <text evidence="1">The sequence shown here is derived from an EMBL/GenBank/DDBJ whole genome shotgun (WGS) entry which is preliminary data.</text>
</comment>
<evidence type="ECO:0000313" key="2">
    <source>
        <dbReference type="Proteomes" id="UP000774326"/>
    </source>
</evidence>
<dbReference type="EMBL" id="JAEUBG010000861">
    <property type="protein sequence ID" value="KAH3687350.1"/>
    <property type="molecule type" value="Genomic_DNA"/>
</dbReference>
<dbReference type="OrthoDB" id="72441at2759"/>
<reference evidence="1" key="2">
    <citation type="submission" date="2021-01" db="EMBL/GenBank/DDBJ databases">
        <authorList>
            <person name="Schikora-Tamarit M.A."/>
        </authorList>
    </citation>
    <scope>NUCLEOTIDE SEQUENCE</scope>
    <source>
        <strain evidence="1">CBS2887</strain>
    </source>
</reference>
<keyword evidence="2" id="KW-1185">Reference proteome</keyword>
<dbReference type="Proteomes" id="UP000774326">
    <property type="component" value="Unassembled WGS sequence"/>
</dbReference>
<accession>A0A9P8TQI6</accession>
<organism evidence="1 2">
    <name type="scientific">Wickerhamomyces pijperi</name>
    <name type="common">Yeast</name>
    <name type="synonym">Pichia pijperi</name>
    <dbReference type="NCBI Taxonomy" id="599730"/>
    <lineage>
        <taxon>Eukaryota</taxon>
        <taxon>Fungi</taxon>
        <taxon>Dikarya</taxon>
        <taxon>Ascomycota</taxon>
        <taxon>Saccharomycotina</taxon>
        <taxon>Saccharomycetes</taxon>
        <taxon>Phaffomycetales</taxon>
        <taxon>Wickerhamomycetaceae</taxon>
        <taxon>Wickerhamomyces</taxon>
    </lineage>
</organism>
<sequence>MLQGAVQLSASSSAASLLMINLINASDSTIINESCSVSHQESCSRASCNQVHTPHSQSVFNPTSLPQITFVDNKQLSELLENAIHQEQESSNYPSTSHISYELIMESQSGLTLFGINFFSSLFIPAKFQSINEKNYSNLKTIPFDDLNSSWIWKSWYIVMLNDVDDKGWCYSYKLNAKNWSGKFRFRGLRFFRRRLWMRLKLVNDQVTPDPMDELMVSDVQSSIAGAL</sequence>
<evidence type="ECO:0000313" key="1">
    <source>
        <dbReference type="EMBL" id="KAH3687350.1"/>
    </source>
</evidence>
<reference evidence="1" key="1">
    <citation type="journal article" date="2021" name="Open Biol.">
        <title>Shared evolutionary footprints suggest mitochondrial oxidative damage underlies multiple complex I losses in fungi.</title>
        <authorList>
            <person name="Schikora-Tamarit M.A."/>
            <person name="Marcet-Houben M."/>
            <person name="Nosek J."/>
            <person name="Gabaldon T."/>
        </authorList>
    </citation>
    <scope>NUCLEOTIDE SEQUENCE</scope>
    <source>
        <strain evidence="1">CBS2887</strain>
    </source>
</reference>
<name>A0A9P8TQI6_WICPI</name>
<gene>
    <name evidence="1" type="ORF">WICPIJ_001627</name>
</gene>
<protein>
    <recommendedName>
        <fullName evidence="3">Peroxin/Ferlin domain-containing protein</fullName>
    </recommendedName>
</protein>
<evidence type="ECO:0008006" key="3">
    <source>
        <dbReference type="Google" id="ProtNLM"/>
    </source>
</evidence>
<dbReference type="AlphaFoldDB" id="A0A9P8TQI6"/>